<dbReference type="GO" id="GO:0015833">
    <property type="term" value="P:peptide transport"/>
    <property type="evidence" value="ECO:0007669"/>
    <property type="project" value="TreeGrafter"/>
</dbReference>
<dbReference type="SUPFAM" id="SSF53850">
    <property type="entry name" value="Periplasmic binding protein-like II"/>
    <property type="match status" value="1"/>
</dbReference>
<sequence>MNRPLLTLGVAALTAGLAVSGCTTQSNGSSSGGSGGGAKASIAMASDPTTLDPQKGTVAADFLMARMLYDSLVRRDDGGKVVAGLATSWKATATKAEFTLRSGLTCSDGKPLTATQVATSISRFADPATGAVSAAQVFGPANKVTATGDDAGRTVTVSLANPWSDLLMGLTLPQAGIVCGTALDNPDLLKKGAKGAGTGPYYVATATPGSNYALAARDGYGWAPTFAKMPAGKPPENVDMRVVQSEATMANELQTGGLDYAGITGADSARFAGKPDFTLTPSPIVRMMIVFNERSGHPGADPKVRKAIAQALDRKAFNQAVTRGSGVLLTSIADSKVPCVSTDESLLTTSDPAAAKGVLKGVKVKVVGTNAVAAGAGNEYVQATLKAAGASVQLRNIDSATWGTDVLGNKGDWDLTVLPNLNLTNLLTTPASQLAGAEPPKGRNFGGVNNPGFVKGMGKAMATTDEAVKCGAWADAQKALLSANDVVPLAAANVFYISAKRVSGISPDGLFQPDMLRIK</sequence>
<feature type="signal peptide" evidence="4">
    <location>
        <begin position="1"/>
        <end position="20"/>
    </location>
</feature>
<evidence type="ECO:0000256" key="3">
    <source>
        <dbReference type="ARBA" id="ARBA00022729"/>
    </source>
</evidence>
<evidence type="ECO:0000259" key="5">
    <source>
        <dbReference type="Pfam" id="PF00496"/>
    </source>
</evidence>
<evidence type="ECO:0000256" key="1">
    <source>
        <dbReference type="ARBA" id="ARBA00005695"/>
    </source>
</evidence>
<evidence type="ECO:0000313" key="7">
    <source>
        <dbReference type="Proteomes" id="UP000669179"/>
    </source>
</evidence>
<dbReference type="GO" id="GO:1904680">
    <property type="term" value="F:peptide transmembrane transporter activity"/>
    <property type="evidence" value="ECO:0007669"/>
    <property type="project" value="TreeGrafter"/>
</dbReference>
<keyword evidence="3 4" id="KW-0732">Signal</keyword>
<evidence type="ECO:0000256" key="2">
    <source>
        <dbReference type="ARBA" id="ARBA00022448"/>
    </source>
</evidence>
<protein>
    <submittedName>
        <fullName evidence="6">ABC transporter substrate-binding protein</fullName>
    </submittedName>
</protein>
<organism evidence="6 7">
    <name type="scientific">Actinomadura barringtoniae</name>
    <dbReference type="NCBI Taxonomy" id="1427535"/>
    <lineage>
        <taxon>Bacteria</taxon>
        <taxon>Bacillati</taxon>
        <taxon>Actinomycetota</taxon>
        <taxon>Actinomycetes</taxon>
        <taxon>Streptosporangiales</taxon>
        <taxon>Thermomonosporaceae</taxon>
        <taxon>Actinomadura</taxon>
    </lineage>
</organism>
<dbReference type="Gene3D" id="3.40.190.10">
    <property type="entry name" value="Periplasmic binding protein-like II"/>
    <property type="match status" value="1"/>
</dbReference>
<dbReference type="PANTHER" id="PTHR30290:SF9">
    <property type="entry name" value="OLIGOPEPTIDE-BINDING PROTEIN APPA"/>
    <property type="match status" value="1"/>
</dbReference>
<dbReference type="Gene3D" id="3.10.105.10">
    <property type="entry name" value="Dipeptide-binding Protein, Domain 3"/>
    <property type="match status" value="1"/>
</dbReference>
<dbReference type="PANTHER" id="PTHR30290">
    <property type="entry name" value="PERIPLASMIC BINDING COMPONENT OF ABC TRANSPORTER"/>
    <property type="match status" value="1"/>
</dbReference>
<feature type="chain" id="PRO_5039239024" evidence="4">
    <location>
        <begin position="21"/>
        <end position="519"/>
    </location>
</feature>
<dbReference type="InterPro" id="IPR030678">
    <property type="entry name" value="Peptide/Ni-bd"/>
</dbReference>
<comment type="caution">
    <text evidence="6">The sequence shown here is derived from an EMBL/GenBank/DDBJ whole genome shotgun (WGS) entry which is preliminary data.</text>
</comment>
<dbReference type="CDD" id="cd00995">
    <property type="entry name" value="PBP2_NikA_DppA_OppA_like"/>
    <property type="match status" value="1"/>
</dbReference>
<dbReference type="Proteomes" id="UP000669179">
    <property type="component" value="Unassembled WGS sequence"/>
</dbReference>
<dbReference type="Pfam" id="PF00496">
    <property type="entry name" value="SBP_bac_5"/>
    <property type="match status" value="1"/>
</dbReference>
<evidence type="ECO:0000256" key="4">
    <source>
        <dbReference type="SAM" id="SignalP"/>
    </source>
</evidence>
<keyword evidence="2" id="KW-0813">Transport</keyword>
<proteinExistence type="inferred from homology"/>
<comment type="similarity">
    <text evidence="1">Belongs to the bacterial solute-binding protein 5 family.</text>
</comment>
<dbReference type="GO" id="GO:0042597">
    <property type="term" value="C:periplasmic space"/>
    <property type="evidence" value="ECO:0007669"/>
    <property type="project" value="UniProtKB-ARBA"/>
</dbReference>
<accession>A0A939T9A1</accession>
<keyword evidence="7" id="KW-1185">Reference proteome</keyword>
<dbReference type="InterPro" id="IPR039424">
    <property type="entry name" value="SBP_5"/>
</dbReference>
<dbReference type="PROSITE" id="PS51257">
    <property type="entry name" value="PROKAR_LIPOPROTEIN"/>
    <property type="match status" value="1"/>
</dbReference>
<evidence type="ECO:0000313" key="6">
    <source>
        <dbReference type="EMBL" id="MBO2454029.1"/>
    </source>
</evidence>
<dbReference type="GO" id="GO:0043190">
    <property type="term" value="C:ATP-binding cassette (ABC) transporter complex"/>
    <property type="evidence" value="ECO:0007669"/>
    <property type="project" value="InterPro"/>
</dbReference>
<dbReference type="PIRSF" id="PIRSF002741">
    <property type="entry name" value="MppA"/>
    <property type="match status" value="1"/>
</dbReference>
<dbReference type="EMBL" id="JAGEOJ010000024">
    <property type="protein sequence ID" value="MBO2454029.1"/>
    <property type="molecule type" value="Genomic_DNA"/>
</dbReference>
<feature type="domain" description="Solute-binding protein family 5" evidence="5">
    <location>
        <begin position="80"/>
        <end position="417"/>
    </location>
</feature>
<dbReference type="AlphaFoldDB" id="A0A939T9A1"/>
<reference evidence="6" key="1">
    <citation type="submission" date="2021-03" db="EMBL/GenBank/DDBJ databases">
        <authorList>
            <person name="Kanchanasin P."/>
            <person name="Saeng-In P."/>
            <person name="Phongsopitanun W."/>
            <person name="Yuki M."/>
            <person name="Kudo T."/>
            <person name="Ohkuma M."/>
            <person name="Tanasupawat S."/>
        </authorList>
    </citation>
    <scope>NUCLEOTIDE SEQUENCE</scope>
    <source>
        <strain evidence="6">GKU 128</strain>
    </source>
</reference>
<gene>
    <name evidence="6" type="ORF">J4573_43555</name>
</gene>
<dbReference type="Gene3D" id="3.90.76.10">
    <property type="entry name" value="Dipeptide-binding Protein, Domain 1"/>
    <property type="match status" value="1"/>
</dbReference>
<name>A0A939T9A1_9ACTN</name>
<dbReference type="RefSeq" id="WP_208262124.1">
    <property type="nucleotide sequence ID" value="NZ_JAGEOJ010000024.1"/>
</dbReference>
<dbReference type="InterPro" id="IPR000914">
    <property type="entry name" value="SBP_5_dom"/>
</dbReference>